<feature type="compositionally biased region" description="Pro residues" evidence="1">
    <location>
        <begin position="33"/>
        <end position="52"/>
    </location>
</feature>
<reference evidence="2 3" key="1">
    <citation type="journal article" date="2017" name="Microbes Environ.">
        <title>Discovery and Complete Genome Sequence of a Bacteriophage from an Obligate Intracellular Symbiont of a Cellulolytic Protist in the Termite Gut.</title>
        <authorList>
            <person name="Pramono A.K."/>
            <person name="Kuwahara H."/>
            <person name="Itoh T."/>
            <person name="Toyoda A."/>
            <person name="Yamada A."/>
            <person name="Hongoh Y."/>
        </authorList>
    </citation>
    <scope>NUCLEOTIDE SEQUENCE [LARGE SCALE GENOMIC DNA]</scope>
    <source>
        <strain evidence="2">ProJPt-Bp1</strain>
    </source>
</reference>
<feature type="compositionally biased region" description="Low complexity" evidence="1">
    <location>
        <begin position="53"/>
        <end position="67"/>
    </location>
</feature>
<feature type="region of interest" description="Disordered" evidence="1">
    <location>
        <begin position="288"/>
        <end position="310"/>
    </location>
</feature>
<feature type="region of interest" description="Disordered" evidence="1">
    <location>
        <begin position="208"/>
        <end position="235"/>
    </location>
</feature>
<evidence type="ECO:0000313" key="2">
    <source>
        <dbReference type="EMBL" id="BAX03452.1"/>
    </source>
</evidence>
<dbReference type="Proteomes" id="UP000222295">
    <property type="component" value="Segment"/>
</dbReference>
<feature type="compositionally biased region" description="Pro residues" evidence="1">
    <location>
        <begin position="171"/>
        <end position="182"/>
    </location>
</feature>
<evidence type="ECO:0000313" key="3">
    <source>
        <dbReference type="Proteomes" id="UP000222295"/>
    </source>
</evidence>
<dbReference type="RefSeq" id="YP_010088175.1">
    <property type="nucleotide sequence ID" value="NC_055706.1"/>
</dbReference>
<feature type="region of interest" description="Disordered" evidence="1">
    <location>
        <begin position="32"/>
        <end position="76"/>
    </location>
</feature>
<dbReference type="KEGG" id="vg:65105609"/>
<sequence length="310" mass="35333">MDIKEIKSRVNQYNEIFQRLLHIPTNDFLVYPIPIPEPEPPTPPTPPDPPSPTRYRPVGPAPIEIPRVPQPPSPPKPFPLPYSKEWILAKAKNLKVGDSIGGDAPNASWTRRGWIIGLPEYLRMNRDIDEMPEYCLGMEVIYDVTMADKWPWVIPDLQDKEAAVEADKSSPNPPNPPGPNPNPGYHSTHAHQAEVEKARKAFEKLIKEQEEAEQKAQIEREKMQTQHTSAPKEQKAPELHIVRPGGILAREMDVFGLMYAIQGPEEYMRFMGSYMAMDVWIRMADDDTPDRPWGIEVQDPTPPDPSKYKR</sequence>
<dbReference type="EMBL" id="AP017903">
    <property type="protein sequence ID" value="BAX03452.1"/>
    <property type="molecule type" value="Genomic_DNA"/>
</dbReference>
<protein>
    <submittedName>
        <fullName evidence="2">Uncharacterized protein</fullName>
    </submittedName>
</protein>
<dbReference type="GeneID" id="65105609"/>
<name>A0A1V1FPP8_9CAUD</name>
<feature type="compositionally biased region" description="Pro residues" evidence="1">
    <location>
        <begin position="300"/>
        <end position="310"/>
    </location>
</feature>
<proteinExistence type="predicted"/>
<organism evidence="2 3">
    <name type="scientific">Azobacteroides phage ProJPt-Bp1</name>
    <dbReference type="NCBI Taxonomy" id="1920526"/>
    <lineage>
        <taxon>Viruses</taxon>
        <taxon>Duplodnaviria</taxon>
        <taxon>Heunggongvirae</taxon>
        <taxon>Uroviricota</taxon>
        <taxon>Caudoviricetes</taxon>
        <taxon>Crassvirales</taxon>
        <taxon>Suoliviridae</taxon>
        <taxon>Dechshavirus</taxon>
        <taxon>Dechshavirus japanensis</taxon>
    </lineage>
</organism>
<keyword evidence="3" id="KW-1185">Reference proteome</keyword>
<accession>A0A1V1FPP8</accession>
<evidence type="ECO:0000256" key="1">
    <source>
        <dbReference type="SAM" id="MobiDB-lite"/>
    </source>
</evidence>
<feature type="region of interest" description="Disordered" evidence="1">
    <location>
        <begin position="161"/>
        <end position="193"/>
    </location>
</feature>